<dbReference type="KEGG" id="cyt:cce_1520"/>
<evidence type="ECO:0000313" key="4">
    <source>
        <dbReference type="Proteomes" id="UP000001203"/>
    </source>
</evidence>
<evidence type="ECO:0000256" key="1">
    <source>
        <dbReference type="PROSITE-ProRule" id="PRU00169"/>
    </source>
</evidence>
<dbReference type="HOGENOM" id="CLU_000445_69_17_3"/>
<keyword evidence="1" id="KW-0597">Phosphoprotein</keyword>
<gene>
    <name evidence="3" type="ordered locus">cce_1520</name>
</gene>
<dbReference type="Proteomes" id="UP000001203">
    <property type="component" value="Chromosome circular"/>
</dbReference>
<name>B1WXC6_CROS5</name>
<dbReference type="CDD" id="cd17557">
    <property type="entry name" value="REC_Rcp-like"/>
    <property type="match status" value="1"/>
</dbReference>
<protein>
    <submittedName>
        <fullName evidence="3">Two-component response regulator</fullName>
    </submittedName>
</protein>
<dbReference type="PANTHER" id="PTHR44520">
    <property type="entry name" value="RESPONSE REGULATOR RCP1-RELATED"/>
    <property type="match status" value="1"/>
</dbReference>
<dbReference type="EMBL" id="CP000806">
    <property type="protein sequence ID" value="ACB50870.1"/>
    <property type="molecule type" value="Genomic_DNA"/>
</dbReference>
<dbReference type="InterPro" id="IPR052893">
    <property type="entry name" value="TCS_response_regulator"/>
</dbReference>
<accession>B1WXC6</accession>
<feature type="domain" description="Response regulatory" evidence="2">
    <location>
        <begin position="8"/>
        <end position="134"/>
    </location>
</feature>
<dbReference type="eggNOG" id="COG0745">
    <property type="taxonomic scope" value="Bacteria"/>
</dbReference>
<dbReference type="GO" id="GO:0000160">
    <property type="term" value="P:phosphorelay signal transduction system"/>
    <property type="evidence" value="ECO:0007669"/>
    <property type="project" value="InterPro"/>
</dbReference>
<sequence length="146" mass="16924">MIRGNTTRMLLVEDDPNDIELIQLALENYHFVNQIDIVEDGEQALEYLFGQGDEQPRRQLPRLILLDLKLPKINGIQVLEAIRRDPRTKNIVVVVMTSSAEDSDLQACYNLGVNSYITKPFDFQQFIEIARQVGFYWMMLNQPPLE</sequence>
<dbReference type="PANTHER" id="PTHR44520:SF1">
    <property type="entry name" value="TWO-COMPONENT SYSTEM REGULATORY PROTEIN"/>
    <property type="match status" value="1"/>
</dbReference>
<dbReference type="OrthoDB" id="5510574at2"/>
<dbReference type="SUPFAM" id="SSF52172">
    <property type="entry name" value="CheY-like"/>
    <property type="match status" value="1"/>
</dbReference>
<reference evidence="3 4" key="1">
    <citation type="journal article" date="2008" name="Proc. Natl. Acad. Sci. U.S.A.">
        <title>The genome of Cyanothece 51142, a unicellular diazotrophic cyanobacterium important in the marine nitrogen cycle.</title>
        <authorList>
            <person name="Welsh E.A."/>
            <person name="Liberton M."/>
            <person name="Stoeckel J."/>
            <person name="Loh T."/>
            <person name="Elvitigala T."/>
            <person name="Wang C."/>
            <person name="Wollam A."/>
            <person name="Fulton R.S."/>
            <person name="Clifton S.W."/>
            <person name="Jacobs J.M."/>
            <person name="Aurora R."/>
            <person name="Ghosh B.K."/>
            <person name="Sherman L.A."/>
            <person name="Smith R.D."/>
            <person name="Wilson R.K."/>
            <person name="Pakrasi H.B."/>
        </authorList>
    </citation>
    <scope>NUCLEOTIDE SEQUENCE [LARGE SCALE GENOMIC DNA]</scope>
    <source>
        <strain evidence="4">ATCC 51142 / BH68</strain>
    </source>
</reference>
<dbReference type="InterPro" id="IPR001789">
    <property type="entry name" value="Sig_transdc_resp-reg_receiver"/>
</dbReference>
<dbReference type="InterPro" id="IPR011006">
    <property type="entry name" value="CheY-like_superfamily"/>
</dbReference>
<dbReference type="RefSeq" id="WP_009544325.1">
    <property type="nucleotide sequence ID" value="NC_010546.1"/>
</dbReference>
<dbReference type="STRING" id="43989.cce_1520"/>
<proteinExistence type="predicted"/>
<organism evidence="3 4">
    <name type="scientific">Crocosphaera subtropica (strain ATCC 51142 / BH68)</name>
    <name type="common">Cyanothece sp. (strain ATCC 51142)</name>
    <dbReference type="NCBI Taxonomy" id="43989"/>
    <lineage>
        <taxon>Bacteria</taxon>
        <taxon>Bacillati</taxon>
        <taxon>Cyanobacteriota</taxon>
        <taxon>Cyanophyceae</taxon>
        <taxon>Oscillatoriophycideae</taxon>
        <taxon>Chroococcales</taxon>
        <taxon>Aphanothecaceae</taxon>
        <taxon>Crocosphaera</taxon>
        <taxon>Crocosphaera subtropica</taxon>
    </lineage>
</organism>
<evidence type="ECO:0000313" key="3">
    <source>
        <dbReference type="EMBL" id="ACB50870.1"/>
    </source>
</evidence>
<dbReference type="AlphaFoldDB" id="B1WXC6"/>
<evidence type="ECO:0000259" key="2">
    <source>
        <dbReference type="PROSITE" id="PS50110"/>
    </source>
</evidence>
<dbReference type="PROSITE" id="PS50110">
    <property type="entry name" value="RESPONSE_REGULATORY"/>
    <property type="match status" value="1"/>
</dbReference>
<keyword evidence="4" id="KW-1185">Reference proteome</keyword>
<dbReference type="Pfam" id="PF00072">
    <property type="entry name" value="Response_reg"/>
    <property type="match status" value="1"/>
</dbReference>
<dbReference type="Gene3D" id="3.40.50.2300">
    <property type="match status" value="1"/>
</dbReference>
<feature type="modified residue" description="4-aspartylphosphate" evidence="1">
    <location>
        <position position="67"/>
    </location>
</feature>
<dbReference type="SMART" id="SM00448">
    <property type="entry name" value="REC"/>
    <property type="match status" value="1"/>
</dbReference>